<proteinExistence type="predicted"/>
<evidence type="ECO:0000313" key="6">
    <source>
        <dbReference type="Proteomes" id="UP000001610"/>
    </source>
</evidence>
<dbReference type="InterPro" id="IPR029058">
    <property type="entry name" value="AB_hydrolase_fold"/>
</dbReference>
<dbReference type="VEuPathDB" id="FungiDB:CCM_06757"/>
<feature type="domain" description="Alpha/beta hydrolase fold-3" evidence="4">
    <location>
        <begin position="143"/>
        <end position="234"/>
    </location>
</feature>
<keyword evidence="1" id="KW-0378">Hydrolase</keyword>
<dbReference type="Pfam" id="PF07859">
    <property type="entry name" value="Abhydrolase_3"/>
    <property type="match status" value="1"/>
</dbReference>
<dbReference type="EMBL" id="JH126403">
    <property type="protein sequence ID" value="EGX90339.1"/>
    <property type="molecule type" value="Genomic_DNA"/>
</dbReference>
<dbReference type="eggNOG" id="ENOG502SK9D">
    <property type="taxonomic scope" value="Eukaryota"/>
</dbReference>
<name>G3JKW5_CORMM</name>
<dbReference type="HOGENOM" id="CLU_360930_0_0_1"/>
<dbReference type="AlphaFoldDB" id="G3JKW5"/>
<dbReference type="InterPro" id="IPR013094">
    <property type="entry name" value="AB_hydrolase_3"/>
</dbReference>
<dbReference type="GeneID" id="18168770"/>
<evidence type="ECO:0000259" key="4">
    <source>
        <dbReference type="Pfam" id="PF07859"/>
    </source>
</evidence>
<dbReference type="InParanoid" id="G3JKW5"/>
<keyword evidence="6" id="KW-1185">Reference proteome</keyword>
<organism evidence="5 6">
    <name type="scientific">Cordyceps militaris (strain CM01)</name>
    <name type="common">Caterpillar fungus</name>
    <dbReference type="NCBI Taxonomy" id="983644"/>
    <lineage>
        <taxon>Eukaryota</taxon>
        <taxon>Fungi</taxon>
        <taxon>Dikarya</taxon>
        <taxon>Ascomycota</taxon>
        <taxon>Pezizomycotina</taxon>
        <taxon>Sordariomycetes</taxon>
        <taxon>Hypocreomycetidae</taxon>
        <taxon>Hypocreales</taxon>
        <taxon>Cordycipitaceae</taxon>
        <taxon>Cordyceps</taxon>
    </lineage>
</organism>
<evidence type="ECO:0000256" key="2">
    <source>
        <dbReference type="SAM" id="MobiDB-lite"/>
    </source>
</evidence>
<keyword evidence="3" id="KW-0472">Membrane</keyword>
<dbReference type="RefSeq" id="XP_006671960.1">
    <property type="nucleotide sequence ID" value="XM_006671897.1"/>
</dbReference>
<accession>G3JKW5</accession>
<gene>
    <name evidence="5" type="ORF">CCM_06757</name>
</gene>
<evidence type="ECO:0000256" key="1">
    <source>
        <dbReference type="ARBA" id="ARBA00022801"/>
    </source>
</evidence>
<evidence type="ECO:0000256" key="3">
    <source>
        <dbReference type="SAM" id="Phobius"/>
    </source>
</evidence>
<dbReference type="KEGG" id="cmt:CCM_06757"/>
<evidence type="ECO:0000313" key="5">
    <source>
        <dbReference type="EMBL" id="EGX90339.1"/>
    </source>
</evidence>
<sequence length="775" mass="83535">MITDEDREILGAQPLTAWDRVKMIGIVALLPIAFIYQLVRFFLPSHPQRSLHWRQKAMLASIHAANVFQSQKRISYAGSHVKTTDELLRAFVRKRRDRIQHREVAVPISAAAATNPATGRAVPSPTLHFLSGPWLGSGDGPVLFYAHGGGYLEPVVPGAHIPLARSMAQACGARAIVFIAYALCPEAQYPAHLVQVVEAMRFLLEREAIPPGELVLAGDSAGAHMMASLLAHMAAPAPHPRRADVRLPRRAAHGAAGAGAAAAAGRGVVRDCGGAGGARGVGARVWRRAAARPAAAGDGRRGGNHAARCEGLGGRVRRRGERGGGTGRDGRRAGCGAEGPAGAGRRRRGDACAARPGRGRRVSWGRDVAGVAGVYVVSTGLSMLNTYLRALLYSSTTPPIVSTNSWLGGSGGKCERRRREYYTKNTSSNATRSLALATAVPQKLRKIKDEAKISVNSILKAKSLGPAGDLDQRDGCPLQSSNGEMASEAGACSVGTRFAASSSRLSSVRFVSTKSGPSRLGTLVIPRECCCLRRRALRTGQRTRYAETALTATPARSMAPERVGRPVLIYSGAVPWDRYIYRKCRGFDPPAHGLPTCRHVGRDRQGFPELDESLHSSIQCHDARMKHSARTPLEPTCIMRSEWAEVGLHMTERVWRPTGLTKHLKAGWADSPFKPLVPDWLVTGSRPSSPPEYVRGDQARLLSGDRYPNTNIERRQGCQPSDSREKSGVPKGQTRTLPPVVSSPSLFHKSLWKDGTRKLYKIRESQLGNTCLLGG</sequence>
<keyword evidence="3" id="KW-1133">Transmembrane helix</keyword>
<reference evidence="5 6" key="1">
    <citation type="journal article" date="2011" name="Genome Biol.">
        <title>Genome sequence of the insect pathogenic fungus Cordyceps militaris, a valued traditional Chinese medicine.</title>
        <authorList>
            <person name="Zheng P."/>
            <person name="Xia Y."/>
            <person name="Xiao G."/>
            <person name="Xiong C."/>
            <person name="Hu X."/>
            <person name="Zhang S."/>
            <person name="Zheng H."/>
            <person name="Huang Y."/>
            <person name="Zhou Y."/>
            <person name="Wang S."/>
            <person name="Zhao G.P."/>
            <person name="Liu X."/>
            <person name="St Leger R.J."/>
            <person name="Wang C."/>
        </authorList>
    </citation>
    <scope>NUCLEOTIDE SEQUENCE [LARGE SCALE GENOMIC DNA]</scope>
    <source>
        <strain evidence="5 6">CM01</strain>
    </source>
</reference>
<dbReference type="OrthoDB" id="2152029at2759"/>
<dbReference type="PANTHER" id="PTHR48081">
    <property type="entry name" value="AB HYDROLASE SUPERFAMILY PROTEIN C4A8.06C"/>
    <property type="match status" value="1"/>
</dbReference>
<dbReference type="InterPro" id="IPR050300">
    <property type="entry name" value="GDXG_lipolytic_enzyme"/>
</dbReference>
<dbReference type="GO" id="GO:0016787">
    <property type="term" value="F:hydrolase activity"/>
    <property type="evidence" value="ECO:0007669"/>
    <property type="project" value="UniProtKB-KW"/>
</dbReference>
<feature type="transmembrane region" description="Helical" evidence="3">
    <location>
        <begin position="23"/>
        <end position="43"/>
    </location>
</feature>
<feature type="region of interest" description="Disordered" evidence="2">
    <location>
        <begin position="316"/>
        <end position="357"/>
    </location>
</feature>
<dbReference type="Gene3D" id="3.40.50.1820">
    <property type="entry name" value="alpha/beta hydrolase"/>
    <property type="match status" value="1"/>
</dbReference>
<feature type="compositionally biased region" description="Basic and acidic residues" evidence="2">
    <location>
        <begin position="712"/>
        <end position="728"/>
    </location>
</feature>
<feature type="region of interest" description="Disordered" evidence="2">
    <location>
        <begin position="703"/>
        <end position="740"/>
    </location>
</feature>
<keyword evidence="3" id="KW-0812">Transmembrane</keyword>
<dbReference type="Proteomes" id="UP000001610">
    <property type="component" value="Unassembled WGS sequence"/>
</dbReference>
<protein>
    <recommendedName>
        <fullName evidence="4">Alpha/beta hydrolase fold-3 domain-containing protein</fullName>
    </recommendedName>
</protein>
<dbReference type="SUPFAM" id="SSF53474">
    <property type="entry name" value="alpha/beta-Hydrolases"/>
    <property type="match status" value="1"/>
</dbReference>
<dbReference type="PANTHER" id="PTHR48081:SF18">
    <property type="entry name" value="ALPHA_BETA HYDROLASE FOLD-3 DOMAIN-CONTAINING PROTEIN"/>
    <property type="match status" value="1"/>
</dbReference>